<organism evidence="1">
    <name type="scientific">Schizaphis graminum</name>
    <name type="common">Green bug aphid</name>
    <dbReference type="NCBI Taxonomy" id="13262"/>
    <lineage>
        <taxon>Eukaryota</taxon>
        <taxon>Metazoa</taxon>
        <taxon>Ecdysozoa</taxon>
        <taxon>Arthropoda</taxon>
        <taxon>Hexapoda</taxon>
        <taxon>Insecta</taxon>
        <taxon>Pterygota</taxon>
        <taxon>Neoptera</taxon>
        <taxon>Paraneoptera</taxon>
        <taxon>Hemiptera</taxon>
        <taxon>Sternorrhyncha</taxon>
        <taxon>Aphidomorpha</taxon>
        <taxon>Aphidoidea</taxon>
        <taxon>Aphididae</taxon>
        <taxon>Aphidini</taxon>
        <taxon>Schizaphis</taxon>
    </lineage>
</organism>
<protein>
    <submittedName>
        <fullName evidence="1">Uncharacterized protein</fullName>
    </submittedName>
</protein>
<accession>A0A2S2NPE7</accession>
<sequence>MSIKTKIENVLNKNKGYQLLIKISNILSGDEETFDGLPEEMNINDLIYFKYAPITSVDVERSFSMYKNMLTDNRRAFKFEIKKALPTIQCIQCNNFNDEHAKTIQMRYE</sequence>
<reference evidence="1" key="1">
    <citation type="submission" date="2018-04" db="EMBL/GenBank/DDBJ databases">
        <title>Transcriptome of Schizaphis graminum biotype I.</title>
        <authorList>
            <person name="Scully E.D."/>
            <person name="Geib S.M."/>
            <person name="Palmer N.A."/>
            <person name="Koch K."/>
            <person name="Bradshaw J."/>
            <person name="Heng-Moss T."/>
            <person name="Sarath G."/>
        </authorList>
    </citation>
    <scope>NUCLEOTIDE SEQUENCE</scope>
</reference>
<proteinExistence type="predicted"/>
<dbReference type="AlphaFoldDB" id="A0A2S2NPE7"/>
<evidence type="ECO:0000313" key="1">
    <source>
        <dbReference type="EMBL" id="MBY19024.1"/>
    </source>
</evidence>
<gene>
    <name evidence="1" type="ORF">g.2057</name>
</gene>
<dbReference type="EMBL" id="GGMR01006405">
    <property type="protein sequence ID" value="MBY19024.1"/>
    <property type="molecule type" value="Transcribed_RNA"/>
</dbReference>
<name>A0A2S2NPE7_SCHGA</name>